<reference evidence="1" key="1">
    <citation type="journal article" date="2015" name="Nature">
        <title>Complex archaea that bridge the gap between prokaryotes and eukaryotes.</title>
        <authorList>
            <person name="Spang A."/>
            <person name="Saw J.H."/>
            <person name="Jorgensen S.L."/>
            <person name="Zaremba-Niedzwiedzka K."/>
            <person name="Martijn J."/>
            <person name="Lind A.E."/>
            <person name="van Eijk R."/>
            <person name="Schleper C."/>
            <person name="Guy L."/>
            <person name="Ettema T.J."/>
        </authorList>
    </citation>
    <scope>NUCLEOTIDE SEQUENCE</scope>
</reference>
<comment type="caution">
    <text evidence="1">The sequence shown here is derived from an EMBL/GenBank/DDBJ whole genome shotgun (WGS) entry which is preliminary data.</text>
</comment>
<name>A0A0F9G0D0_9ZZZZ</name>
<dbReference type="AlphaFoldDB" id="A0A0F9G0D0"/>
<evidence type="ECO:0000313" key="1">
    <source>
        <dbReference type="EMBL" id="KKL83936.1"/>
    </source>
</evidence>
<sequence>MYVKIEPSGCRERKGLVQVRFAMYLDPSDYGYDVHHVQVPERALTEAELDDPGLAALVPLVWQTNPLHNHFIYVEPSTPDSQIMDIGVAFLHEAYTKWASDEKLDLKNPPFEFPATFDSGALAAKVQSLKVTKLERKV</sequence>
<dbReference type="EMBL" id="LAZR01021840">
    <property type="protein sequence ID" value="KKL83936.1"/>
    <property type="molecule type" value="Genomic_DNA"/>
</dbReference>
<proteinExistence type="predicted"/>
<accession>A0A0F9G0D0</accession>
<organism evidence="1">
    <name type="scientific">marine sediment metagenome</name>
    <dbReference type="NCBI Taxonomy" id="412755"/>
    <lineage>
        <taxon>unclassified sequences</taxon>
        <taxon>metagenomes</taxon>
        <taxon>ecological metagenomes</taxon>
    </lineage>
</organism>
<gene>
    <name evidence="1" type="ORF">LCGC14_1969750</name>
</gene>
<protein>
    <submittedName>
        <fullName evidence="1">Uncharacterized protein</fullName>
    </submittedName>
</protein>